<keyword evidence="6" id="KW-0443">Lipid metabolism</keyword>
<gene>
    <name evidence="13" type="ORF">C7S10_11090</name>
</gene>
<dbReference type="CDD" id="cd06587">
    <property type="entry name" value="VOC"/>
    <property type="match status" value="1"/>
</dbReference>
<dbReference type="RefSeq" id="WP_108344504.1">
    <property type="nucleotide sequence ID" value="NZ_PYXZ01000004.1"/>
</dbReference>
<dbReference type="EC" id="2.7.7.14" evidence="10"/>
<comment type="similarity">
    <text evidence="2">Belongs to the cytidylyltransferase family.</text>
</comment>
<dbReference type="EMBL" id="PYXZ01000004">
    <property type="protein sequence ID" value="PUA80936.1"/>
    <property type="molecule type" value="Genomic_DNA"/>
</dbReference>
<evidence type="ECO:0000256" key="4">
    <source>
        <dbReference type="ARBA" id="ARBA00022679"/>
    </source>
</evidence>
<evidence type="ECO:0000256" key="2">
    <source>
        <dbReference type="ARBA" id="ARBA00010101"/>
    </source>
</evidence>
<dbReference type="GO" id="GO:0004306">
    <property type="term" value="F:ethanolamine-phosphate cytidylyltransferase activity"/>
    <property type="evidence" value="ECO:0007669"/>
    <property type="project" value="UniProtKB-EC"/>
</dbReference>
<keyword evidence="8" id="KW-1208">Phospholipid metabolism</keyword>
<dbReference type="SUPFAM" id="SSF52374">
    <property type="entry name" value="Nucleotidylyl transferase"/>
    <property type="match status" value="1"/>
</dbReference>
<dbReference type="OrthoDB" id="9815825at2"/>
<sequence length="260" mass="27660">MADDIRFSGVTVNAPDALALAGFYAEITGGTARGTAHWAVADAPGGEIGFQQVADFRAPTWPDGDVPMQMHLDLLVDDLEATEARVLAAGATRFGPQPNAEHCLVFADPVGHPFCLSTWASGVAATRVYVDMVGDLFHAGHVELLRAARALGDHLTVGVLSDETVAAYKRRPVMTLAERAAVIGACRHVDEVVVDAPDRLTVEFLDEHDFALVVHGDDLDAEDVPDVYAAAADTGRLRLVPRVGGLSTTEVIDRVRSRAS</sequence>
<evidence type="ECO:0000256" key="8">
    <source>
        <dbReference type="ARBA" id="ARBA00023264"/>
    </source>
</evidence>
<feature type="domain" description="VOC" evidence="12">
    <location>
        <begin position="6"/>
        <end position="119"/>
    </location>
</feature>
<evidence type="ECO:0000256" key="3">
    <source>
        <dbReference type="ARBA" id="ARBA00022516"/>
    </source>
</evidence>
<dbReference type="InterPro" id="IPR041581">
    <property type="entry name" value="Glyoxalase_6"/>
</dbReference>
<keyword evidence="7" id="KW-0594">Phospholipid biosynthesis</keyword>
<proteinExistence type="inferred from homology"/>
<evidence type="ECO:0000256" key="5">
    <source>
        <dbReference type="ARBA" id="ARBA00022695"/>
    </source>
</evidence>
<reference evidence="13 14" key="1">
    <citation type="submission" date="2018-03" db="EMBL/GenBank/DDBJ databases">
        <authorList>
            <person name="Keele B.F."/>
        </authorList>
    </citation>
    <scope>NUCLEOTIDE SEQUENCE [LARGE SCALE GENOMIC DNA]</scope>
    <source>
        <strain evidence="13 14">IB-3</strain>
    </source>
</reference>
<evidence type="ECO:0000256" key="6">
    <source>
        <dbReference type="ARBA" id="ARBA00023098"/>
    </source>
</evidence>
<dbReference type="Gene3D" id="3.40.50.620">
    <property type="entry name" value="HUPs"/>
    <property type="match status" value="1"/>
</dbReference>
<keyword evidence="5" id="KW-0548">Nucleotidyltransferase</keyword>
<dbReference type="Pfam" id="PF01467">
    <property type="entry name" value="CTP_transf_like"/>
    <property type="match status" value="1"/>
</dbReference>
<comment type="caution">
    <text evidence="13">The sequence shown here is derived from an EMBL/GenBank/DDBJ whole genome shotgun (WGS) entry which is preliminary data.</text>
</comment>
<dbReference type="InterPro" id="IPR037523">
    <property type="entry name" value="VOC_core"/>
</dbReference>
<accession>A0A2R7YY63</accession>
<dbReference type="Gene3D" id="3.10.180.10">
    <property type="entry name" value="2,3-Dihydroxybiphenyl 1,2-Dioxygenase, domain 1"/>
    <property type="match status" value="1"/>
</dbReference>
<dbReference type="AlphaFoldDB" id="A0A2R7YY63"/>
<evidence type="ECO:0000259" key="12">
    <source>
        <dbReference type="PROSITE" id="PS51819"/>
    </source>
</evidence>
<dbReference type="UniPathway" id="UPA00558">
    <property type="reaction ID" value="UER00742"/>
</dbReference>
<dbReference type="GO" id="GO:0005737">
    <property type="term" value="C:cytoplasm"/>
    <property type="evidence" value="ECO:0007669"/>
    <property type="project" value="TreeGrafter"/>
</dbReference>
<dbReference type="GO" id="GO:0006646">
    <property type="term" value="P:phosphatidylethanolamine biosynthetic process"/>
    <property type="evidence" value="ECO:0007669"/>
    <property type="project" value="UniProtKB-UniPathway"/>
</dbReference>
<evidence type="ECO:0000256" key="7">
    <source>
        <dbReference type="ARBA" id="ARBA00023209"/>
    </source>
</evidence>
<evidence type="ECO:0000313" key="13">
    <source>
        <dbReference type="EMBL" id="PUA80936.1"/>
    </source>
</evidence>
<dbReference type="InterPro" id="IPR004821">
    <property type="entry name" value="Cyt_trans-like"/>
</dbReference>
<keyword evidence="14" id="KW-1185">Reference proteome</keyword>
<dbReference type="PROSITE" id="PS51819">
    <property type="entry name" value="VOC"/>
    <property type="match status" value="1"/>
</dbReference>
<dbReference type="NCBIfam" id="TIGR00125">
    <property type="entry name" value="cyt_tran_rel"/>
    <property type="match status" value="1"/>
</dbReference>
<dbReference type="PANTHER" id="PTHR45780:SF2">
    <property type="entry name" value="ETHANOLAMINE-PHOSPHATE CYTIDYLYLTRANSFERASE"/>
    <property type="match status" value="1"/>
</dbReference>
<dbReference type="Pfam" id="PF18029">
    <property type="entry name" value="Glyoxalase_6"/>
    <property type="match status" value="1"/>
</dbReference>
<dbReference type="Proteomes" id="UP000244867">
    <property type="component" value="Unassembled WGS sequence"/>
</dbReference>
<keyword evidence="4" id="KW-0808">Transferase</keyword>
<evidence type="ECO:0000256" key="10">
    <source>
        <dbReference type="ARBA" id="ARBA00024221"/>
    </source>
</evidence>
<evidence type="ECO:0000313" key="14">
    <source>
        <dbReference type="Proteomes" id="UP000244867"/>
    </source>
</evidence>
<dbReference type="SUPFAM" id="SSF54593">
    <property type="entry name" value="Glyoxalase/Bleomycin resistance protein/Dihydroxybiphenyl dioxygenase"/>
    <property type="match status" value="1"/>
</dbReference>
<dbReference type="InterPro" id="IPR044608">
    <property type="entry name" value="Ect1/PCYT2"/>
</dbReference>
<dbReference type="InterPro" id="IPR014729">
    <property type="entry name" value="Rossmann-like_a/b/a_fold"/>
</dbReference>
<comment type="pathway">
    <text evidence="1">Lipid metabolism.</text>
</comment>
<protein>
    <recommendedName>
        <fullName evidence="10">ethanolamine-phosphate cytidylyltransferase</fullName>
        <ecNumber evidence="10">2.7.7.14</ecNumber>
    </recommendedName>
    <alternativeName>
        <fullName evidence="11">CTP:phosphoethanolamine cytidylyltransferase</fullName>
    </alternativeName>
</protein>
<dbReference type="PANTHER" id="PTHR45780">
    <property type="entry name" value="ETHANOLAMINE-PHOSPHATE CYTIDYLYLTRANSFERASE"/>
    <property type="match status" value="1"/>
</dbReference>
<organism evidence="13 14">
    <name type="scientific">Nocardioides currus</name>
    <dbReference type="NCBI Taxonomy" id="2133958"/>
    <lineage>
        <taxon>Bacteria</taxon>
        <taxon>Bacillati</taxon>
        <taxon>Actinomycetota</taxon>
        <taxon>Actinomycetes</taxon>
        <taxon>Propionibacteriales</taxon>
        <taxon>Nocardioidaceae</taxon>
        <taxon>Nocardioides</taxon>
    </lineage>
</organism>
<evidence type="ECO:0000256" key="9">
    <source>
        <dbReference type="ARBA" id="ARBA00024191"/>
    </source>
</evidence>
<comment type="pathway">
    <text evidence="9">Phospholipid metabolism; phosphatidylethanolamine biosynthesis; phosphatidylethanolamine from ethanolamine: step 2/3.</text>
</comment>
<name>A0A2R7YY63_9ACTN</name>
<dbReference type="InterPro" id="IPR029068">
    <property type="entry name" value="Glyas_Bleomycin-R_OHBP_Dase"/>
</dbReference>
<evidence type="ECO:0000256" key="1">
    <source>
        <dbReference type="ARBA" id="ARBA00005189"/>
    </source>
</evidence>
<evidence type="ECO:0000256" key="11">
    <source>
        <dbReference type="ARBA" id="ARBA00031473"/>
    </source>
</evidence>
<keyword evidence="3" id="KW-0444">Lipid biosynthesis</keyword>